<dbReference type="VEuPathDB" id="VectorBase:ISCP_016149"/>
<dbReference type="Proteomes" id="UP000001555">
    <property type="component" value="Unassembled WGS sequence"/>
</dbReference>
<reference evidence="8 10" key="1">
    <citation type="submission" date="2008-03" db="EMBL/GenBank/DDBJ databases">
        <title>Annotation of Ixodes scapularis.</title>
        <authorList>
            <consortium name="Ixodes scapularis Genome Project Consortium"/>
            <person name="Caler E."/>
            <person name="Hannick L.I."/>
            <person name="Bidwell S."/>
            <person name="Joardar V."/>
            <person name="Thiagarajan M."/>
            <person name="Amedeo P."/>
            <person name="Galinsky K.J."/>
            <person name="Schobel S."/>
            <person name="Inman J."/>
            <person name="Hostetler J."/>
            <person name="Miller J."/>
            <person name="Hammond M."/>
            <person name="Megy K."/>
            <person name="Lawson D."/>
            <person name="Kodira C."/>
            <person name="Sutton G."/>
            <person name="Meyer J."/>
            <person name="Hill C.A."/>
            <person name="Birren B."/>
            <person name="Nene V."/>
            <person name="Collins F."/>
            <person name="Alarcon-Chaidez F."/>
            <person name="Wikel S."/>
            <person name="Strausberg R."/>
        </authorList>
    </citation>
    <scope>NUCLEOTIDE SEQUENCE [LARGE SCALE GENOMIC DNA]</scope>
    <source>
        <strain evidence="10">Wikel</strain>
        <strain evidence="8">Wikel colony</strain>
    </source>
</reference>
<evidence type="ECO:0000313" key="9">
    <source>
        <dbReference type="EnsemblMetazoa" id="ISCW002265-PA"/>
    </source>
</evidence>
<dbReference type="GO" id="GO:0008270">
    <property type="term" value="F:zinc ion binding"/>
    <property type="evidence" value="ECO:0007669"/>
    <property type="project" value="UniProtKB-KW"/>
</dbReference>
<dbReference type="VEuPathDB" id="VectorBase:ISCI002265"/>
<evidence type="ECO:0000313" key="8">
    <source>
        <dbReference type="EMBL" id="EEC04088.1"/>
    </source>
</evidence>
<dbReference type="EMBL" id="DS679744">
    <property type="protein sequence ID" value="EEC04088.1"/>
    <property type="molecule type" value="Genomic_DNA"/>
</dbReference>
<dbReference type="PROSITE" id="PS50950">
    <property type="entry name" value="ZF_THAP"/>
    <property type="match status" value="1"/>
</dbReference>
<dbReference type="PANTHER" id="PTHR46927">
    <property type="entry name" value="AGAP005574-PA"/>
    <property type="match status" value="1"/>
</dbReference>
<dbReference type="EMBL" id="ABJB010463399">
    <property type="status" value="NOT_ANNOTATED_CDS"/>
    <property type="molecule type" value="Genomic_DNA"/>
</dbReference>
<reference evidence="9" key="2">
    <citation type="submission" date="2020-05" db="UniProtKB">
        <authorList>
            <consortium name="EnsemblMetazoa"/>
        </authorList>
    </citation>
    <scope>IDENTIFICATION</scope>
    <source>
        <strain evidence="9">wikel</strain>
    </source>
</reference>
<evidence type="ECO:0000256" key="1">
    <source>
        <dbReference type="ARBA" id="ARBA00022723"/>
    </source>
</evidence>
<dbReference type="OrthoDB" id="6493741at2759"/>
<dbReference type="InterPro" id="IPR052224">
    <property type="entry name" value="THAP_domain_protein"/>
</dbReference>
<dbReference type="InterPro" id="IPR006612">
    <property type="entry name" value="THAP_Znf"/>
</dbReference>
<dbReference type="SMART" id="SM00692">
    <property type="entry name" value="DM3"/>
    <property type="match status" value="1"/>
</dbReference>
<dbReference type="VEuPathDB" id="VectorBase:ISCW002265"/>
<keyword evidence="10" id="KW-1185">Reference proteome</keyword>
<evidence type="ECO:0000256" key="4">
    <source>
        <dbReference type="ARBA" id="ARBA00023125"/>
    </source>
</evidence>
<evidence type="ECO:0000256" key="3">
    <source>
        <dbReference type="ARBA" id="ARBA00022833"/>
    </source>
</evidence>
<dbReference type="PaxDb" id="6945-B7PBW6"/>
<dbReference type="SUPFAM" id="SSF57716">
    <property type="entry name" value="Glucocorticoid receptor-like (DNA-binding domain)"/>
    <property type="match status" value="1"/>
</dbReference>
<protein>
    <recommendedName>
        <fullName evidence="7">THAP-type domain-containing protein</fullName>
    </recommendedName>
</protein>
<evidence type="ECO:0000256" key="5">
    <source>
        <dbReference type="PROSITE-ProRule" id="PRU00309"/>
    </source>
</evidence>
<accession>B7PBW6</accession>
<dbReference type="SMART" id="SM00980">
    <property type="entry name" value="THAP"/>
    <property type="match status" value="1"/>
</dbReference>
<evidence type="ECO:0000256" key="2">
    <source>
        <dbReference type="ARBA" id="ARBA00022771"/>
    </source>
</evidence>
<keyword evidence="3" id="KW-0862">Zinc</keyword>
<feature type="region of interest" description="Disordered" evidence="6">
    <location>
        <begin position="134"/>
        <end position="155"/>
    </location>
</feature>
<dbReference type="GO" id="GO:0003677">
    <property type="term" value="F:DNA binding"/>
    <property type="evidence" value="ECO:0007669"/>
    <property type="project" value="UniProtKB-UniRule"/>
</dbReference>
<dbReference type="PANTHER" id="PTHR46927:SF3">
    <property type="entry name" value="THAP-TYPE DOMAIN-CONTAINING PROTEIN"/>
    <property type="match status" value="1"/>
</dbReference>
<organism>
    <name type="scientific">Ixodes scapularis</name>
    <name type="common">Black-legged tick</name>
    <name type="synonym">Deer tick</name>
    <dbReference type="NCBI Taxonomy" id="6945"/>
    <lineage>
        <taxon>Eukaryota</taxon>
        <taxon>Metazoa</taxon>
        <taxon>Ecdysozoa</taxon>
        <taxon>Arthropoda</taxon>
        <taxon>Chelicerata</taxon>
        <taxon>Arachnida</taxon>
        <taxon>Acari</taxon>
        <taxon>Parasitiformes</taxon>
        <taxon>Ixodida</taxon>
        <taxon>Ixodoidea</taxon>
        <taxon>Ixodidae</taxon>
        <taxon>Ixodinae</taxon>
        <taxon>Ixodes</taxon>
    </lineage>
</organism>
<dbReference type="EMBL" id="ABJB010953202">
    <property type="status" value="NOT_ANNOTATED_CDS"/>
    <property type="molecule type" value="Genomic_DNA"/>
</dbReference>
<proteinExistence type="predicted"/>
<evidence type="ECO:0000256" key="6">
    <source>
        <dbReference type="SAM" id="MobiDB-lite"/>
    </source>
</evidence>
<dbReference type="AlphaFoldDB" id="B7PBW6"/>
<feature type="compositionally biased region" description="Pro residues" evidence="6">
    <location>
        <begin position="140"/>
        <end position="155"/>
    </location>
</feature>
<keyword evidence="4 5" id="KW-0238">DNA-binding</keyword>
<feature type="region of interest" description="Disordered" evidence="6">
    <location>
        <begin position="259"/>
        <end position="305"/>
    </location>
</feature>
<dbReference type="InParanoid" id="B7PBW6"/>
<evidence type="ECO:0000313" key="10">
    <source>
        <dbReference type="Proteomes" id="UP000001555"/>
    </source>
</evidence>
<dbReference type="EMBL" id="ABJB010810789">
    <property type="status" value="NOT_ANNOTATED_CDS"/>
    <property type="molecule type" value="Genomic_DNA"/>
</dbReference>
<name>B7PBW6_IXOSC</name>
<dbReference type="Pfam" id="PF05485">
    <property type="entry name" value="THAP"/>
    <property type="match status" value="1"/>
</dbReference>
<keyword evidence="2 5" id="KW-0863">Zinc-finger</keyword>
<dbReference type="EnsemblMetazoa" id="ISCW002265-RA">
    <property type="protein sequence ID" value="ISCW002265-PA"/>
    <property type="gene ID" value="ISCW002265"/>
</dbReference>
<gene>
    <name evidence="8" type="ORF">IscW_ISCW002265</name>
</gene>
<dbReference type="EMBL" id="ABJB010535218">
    <property type="status" value="NOT_ANNOTATED_CDS"/>
    <property type="molecule type" value="Genomic_DNA"/>
</dbReference>
<feature type="compositionally biased region" description="Basic and acidic residues" evidence="6">
    <location>
        <begin position="113"/>
        <end position="127"/>
    </location>
</feature>
<feature type="domain" description="THAP-type" evidence="7">
    <location>
        <begin position="1"/>
        <end position="112"/>
    </location>
</feature>
<dbReference type="EMBL" id="ABJB010277736">
    <property type="status" value="NOT_ANNOTATED_CDS"/>
    <property type="molecule type" value="Genomic_DNA"/>
</dbReference>
<feature type="region of interest" description="Disordered" evidence="6">
    <location>
        <begin position="108"/>
        <end position="127"/>
    </location>
</feature>
<dbReference type="HOGENOM" id="CLU_819601_0_0_1"/>
<evidence type="ECO:0000259" key="7">
    <source>
        <dbReference type="PROSITE" id="PS50950"/>
    </source>
</evidence>
<sequence>MRKAFICSVIGCPNSRRRGREVVGADVKFFAFPKNESLRQQWIAAVRRDDSPLKEDASTVDARLHSWHSAKLCSEHFSDDCFDLSAQLRARFGFSSRSAKSKLKPDAVPSIFEHNKERRRNLESERRQELVTQALQSLNPPAPLKAPPSRPRVPPAPPVVPPAPPVVPPVPPVVLLVPPVVSQAPPVVPLVPPVVSPAPPVVVSRDLDSPRPLLTCSRLYVKNVGTQSNVRAALQHKTTQTCFWRKSVGMNTLPPEKTWKVRRPWGPKGFSGRTSKSPIFHHLFPQPNERNRSLNDPTGMPPTFRTSRKKISLIKPRPTVLEPVVIPKRSRKSSRLYIT</sequence>
<keyword evidence="1" id="KW-0479">Metal-binding</keyword>